<evidence type="ECO:0000256" key="7">
    <source>
        <dbReference type="ARBA" id="ARBA00039058"/>
    </source>
</evidence>
<dbReference type="RefSeq" id="WP_340675181.1">
    <property type="nucleotide sequence ID" value="NZ_JBHTIT010000001.1"/>
</dbReference>
<dbReference type="SUPFAM" id="SSF55729">
    <property type="entry name" value="Acyl-CoA N-acyltransferases (Nat)"/>
    <property type="match status" value="1"/>
</dbReference>
<dbReference type="Proteomes" id="UP001597044">
    <property type="component" value="Unassembled WGS sequence"/>
</dbReference>
<gene>
    <name evidence="11" type="ORF">ACFQ0F_00180</name>
</gene>
<comment type="function">
    <text evidence="9">Catalyzes the first step in the biosynthesis of ornithine lipids, which are phosphorus-free membrane lipids. Catalyzes the 3-hydroxyacyl-acyl carrier protein-dependent acylation of ornithine to form lyso-ornithine lipid (LOL).</text>
</comment>
<dbReference type="PANTHER" id="PTHR37323:SF1">
    <property type="entry name" value="L-ORNITHINE N(ALPHA)-ACYLTRANSFERASE"/>
    <property type="match status" value="1"/>
</dbReference>
<keyword evidence="12" id="KW-1185">Reference proteome</keyword>
<evidence type="ECO:0000256" key="5">
    <source>
        <dbReference type="ARBA" id="ARBA00023315"/>
    </source>
</evidence>
<keyword evidence="2" id="KW-0444">Lipid biosynthesis</keyword>
<name>A0ABW3HCG2_9GAMM</name>
<evidence type="ECO:0000256" key="3">
    <source>
        <dbReference type="ARBA" id="ARBA00022679"/>
    </source>
</evidence>
<evidence type="ECO:0000313" key="11">
    <source>
        <dbReference type="EMBL" id="MFD0948824.1"/>
    </source>
</evidence>
<comment type="similarity">
    <text evidence="6">Belongs to the acetyltransferase family. OlsB subfamily.</text>
</comment>
<organism evidence="11 12">
    <name type="scientific">Paraperlucidibaca wandonensis</name>
    <dbReference type="NCBI Taxonomy" id="1268273"/>
    <lineage>
        <taxon>Bacteria</taxon>
        <taxon>Pseudomonadati</taxon>
        <taxon>Pseudomonadota</taxon>
        <taxon>Gammaproteobacteria</taxon>
        <taxon>Moraxellales</taxon>
        <taxon>Moraxellaceae</taxon>
        <taxon>Paraperlucidibaca</taxon>
    </lineage>
</organism>
<comment type="catalytic activity">
    <reaction evidence="10">
        <text>a (3R)-hydroxyacyl-[ACP] + L-ornithine = a lyso-ornithine lipid + holo-[ACP] + H(+)</text>
        <dbReference type="Rhea" id="RHEA:20633"/>
        <dbReference type="Rhea" id="RHEA-COMP:9685"/>
        <dbReference type="Rhea" id="RHEA-COMP:9945"/>
        <dbReference type="ChEBI" id="CHEBI:15378"/>
        <dbReference type="ChEBI" id="CHEBI:46911"/>
        <dbReference type="ChEBI" id="CHEBI:64479"/>
        <dbReference type="ChEBI" id="CHEBI:78827"/>
        <dbReference type="ChEBI" id="CHEBI:138482"/>
        <dbReference type="EC" id="2.3.2.30"/>
    </reaction>
    <physiologicalReaction direction="left-to-right" evidence="10">
        <dbReference type="Rhea" id="RHEA:20634"/>
    </physiologicalReaction>
</comment>
<keyword evidence="5" id="KW-0012">Acyltransferase</keyword>
<dbReference type="InterPro" id="IPR016181">
    <property type="entry name" value="Acyl_CoA_acyltransferase"/>
</dbReference>
<evidence type="ECO:0000256" key="2">
    <source>
        <dbReference type="ARBA" id="ARBA00022516"/>
    </source>
</evidence>
<reference evidence="12" key="1">
    <citation type="journal article" date="2019" name="Int. J. Syst. Evol. Microbiol.">
        <title>The Global Catalogue of Microorganisms (GCM) 10K type strain sequencing project: providing services to taxonomists for standard genome sequencing and annotation.</title>
        <authorList>
            <consortium name="The Broad Institute Genomics Platform"/>
            <consortium name="The Broad Institute Genome Sequencing Center for Infectious Disease"/>
            <person name="Wu L."/>
            <person name="Ma J."/>
        </authorList>
    </citation>
    <scope>NUCLEOTIDE SEQUENCE [LARGE SCALE GENOMIC DNA]</scope>
    <source>
        <strain evidence="12">CCUG 63419</strain>
    </source>
</reference>
<sequence length="277" mass="30514">MTTRRVPTLVSMPMSLLRNLSFKAAKKASKKAKVAAQVEAVRQKPILEARFADTPDAMRAAQVLRAEVFGMEYGVAFDGLDNDRYDLFCRHITVYDVANDCLVATTRLLSQEQARLAGGFYSANEFDVSALENLPGRILEIGRTCVHPDYRSGGAITVLWSFMADYLMREGFSYLIGCASISLADGGTTLASVMPTLREKHFVANELRVSPTREIVLSSDMVGSVSLPPLLKAYLRMGCQIGGEACWDPEFNCADVFILLDVQAMAGRYAQRFLKTA</sequence>
<evidence type="ECO:0000256" key="10">
    <source>
        <dbReference type="ARBA" id="ARBA00047785"/>
    </source>
</evidence>
<dbReference type="EMBL" id="JBHTIT010000001">
    <property type="protein sequence ID" value="MFD0948824.1"/>
    <property type="molecule type" value="Genomic_DNA"/>
</dbReference>
<comment type="pathway">
    <text evidence="1">Lipid metabolism.</text>
</comment>
<dbReference type="Pfam" id="PF13444">
    <property type="entry name" value="Acetyltransf_5"/>
    <property type="match status" value="1"/>
</dbReference>
<evidence type="ECO:0000256" key="9">
    <source>
        <dbReference type="ARBA" id="ARBA00045724"/>
    </source>
</evidence>
<keyword evidence="3" id="KW-0808">Transferase</keyword>
<accession>A0ABW3HCG2</accession>
<evidence type="ECO:0000313" key="12">
    <source>
        <dbReference type="Proteomes" id="UP001597044"/>
    </source>
</evidence>
<keyword evidence="4" id="KW-0443">Lipid metabolism</keyword>
<evidence type="ECO:0000256" key="1">
    <source>
        <dbReference type="ARBA" id="ARBA00005189"/>
    </source>
</evidence>
<protein>
    <recommendedName>
        <fullName evidence="8">L-ornithine N(alpha)-acyltransferase</fullName>
        <ecNumber evidence="7">2.3.2.30</ecNumber>
    </recommendedName>
</protein>
<dbReference type="PANTHER" id="PTHR37323">
    <property type="entry name" value="GCN5-RELATED N-ACETYLTRANSFERASE"/>
    <property type="match status" value="1"/>
</dbReference>
<evidence type="ECO:0000256" key="8">
    <source>
        <dbReference type="ARBA" id="ARBA00039866"/>
    </source>
</evidence>
<dbReference type="InterPro" id="IPR052351">
    <property type="entry name" value="Ornithine_N-alpha-AT"/>
</dbReference>
<comment type="caution">
    <text evidence="11">The sequence shown here is derived from an EMBL/GenBank/DDBJ whole genome shotgun (WGS) entry which is preliminary data.</text>
</comment>
<dbReference type="Gene3D" id="3.40.630.30">
    <property type="match status" value="1"/>
</dbReference>
<evidence type="ECO:0000256" key="6">
    <source>
        <dbReference type="ARBA" id="ARBA00038095"/>
    </source>
</evidence>
<dbReference type="EC" id="2.3.2.30" evidence="7"/>
<proteinExistence type="inferred from homology"/>
<evidence type="ECO:0000256" key="4">
    <source>
        <dbReference type="ARBA" id="ARBA00023098"/>
    </source>
</evidence>